<accession>A0A4C1WMG7</accession>
<proteinExistence type="predicted"/>
<dbReference type="EMBL" id="BGZK01000582">
    <property type="protein sequence ID" value="GBP51499.1"/>
    <property type="molecule type" value="Genomic_DNA"/>
</dbReference>
<name>A0A4C1WMG7_EUMVA</name>
<evidence type="ECO:0000313" key="1">
    <source>
        <dbReference type="EMBL" id="GBP51499.1"/>
    </source>
</evidence>
<dbReference type="AlphaFoldDB" id="A0A4C1WMG7"/>
<sequence>MGFSPPSRPLSHGENYKKTAVSPVSSGCSSVAIGRLRSSPQDHPFSLVCYCVSVFLRAAFRSVGLRACMSAWGATQWEFLVRVRRTPCVRAHGLSLMDFGPSLPFARAEIQKKNAPRQLNGVNNRLVFDHSLTHAAPRSPSYGVAPTVAYALCHVRAALSFVILPCRDPFVPRPFLLRFRFAYLPHDPACVPCRHRVAA</sequence>
<organism evidence="1 2">
    <name type="scientific">Eumeta variegata</name>
    <name type="common">Bagworm moth</name>
    <name type="synonym">Eumeta japonica</name>
    <dbReference type="NCBI Taxonomy" id="151549"/>
    <lineage>
        <taxon>Eukaryota</taxon>
        <taxon>Metazoa</taxon>
        <taxon>Ecdysozoa</taxon>
        <taxon>Arthropoda</taxon>
        <taxon>Hexapoda</taxon>
        <taxon>Insecta</taxon>
        <taxon>Pterygota</taxon>
        <taxon>Neoptera</taxon>
        <taxon>Endopterygota</taxon>
        <taxon>Lepidoptera</taxon>
        <taxon>Glossata</taxon>
        <taxon>Ditrysia</taxon>
        <taxon>Tineoidea</taxon>
        <taxon>Psychidae</taxon>
        <taxon>Oiketicinae</taxon>
        <taxon>Eumeta</taxon>
    </lineage>
</organism>
<gene>
    <name evidence="1" type="ORF">EVAR_44474_1</name>
</gene>
<comment type="caution">
    <text evidence="1">The sequence shown here is derived from an EMBL/GenBank/DDBJ whole genome shotgun (WGS) entry which is preliminary data.</text>
</comment>
<protein>
    <submittedName>
        <fullName evidence="1">Uncharacterized protein</fullName>
    </submittedName>
</protein>
<reference evidence="1 2" key="1">
    <citation type="journal article" date="2019" name="Commun. Biol.">
        <title>The bagworm genome reveals a unique fibroin gene that provides high tensile strength.</title>
        <authorList>
            <person name="Kono N."/>
            <person name="Nakamura H."/>
            <person name="Ohtoshi R."/>
            <person name="Tomita M."/>
            <person name="Numata K."/>
            <person name="Arakawa K."/>
        </authorList>
    </citation>
    <scope>NUCLEOTIDE SEQUENCE [LARGE SCALE GENOMIC DNA]</scope>
</reference>
<keyword evidence="2" id="KW-1185">Reference proteome</keyword>
<dbReference type="Proteomes" id="UP000299102">
    <property type="component" value="Unassembled WGS sequence"/>
</dbReference>
<evidence type="ECO:0000313" key="2">
    <source>
        <dbReference type="Proteomes" id="UP000299102"/>
    </source>
</evidence>